<keyword evidence="5 8" id="KW-0413">Isomerase</keyword>
<accession>A0A844HPJ8</accession>
<dbReference type="OrthoDB" id="9791746at2"/>
<evidence type="ECO:0000313" key="8">
    <source>
        <dbReference type="EMBL" id="MTH59621.1"/>
    </source>
</evidence>
<proteinExistence type="predicted"/>
<dbReference type="RefSeq" id="WP_155039564.1">
    <property type="nucleotide sequence ID" value="NZ_JBHGCD010000010.1"/>
</dbReference>
<evidence type="ECO:0000256" key="2">
    <source>
        <dbReference type="ARBA" id="ARBA00022729"/>
    </source>
</evidence>
<reference evidence="8 9" key="1">
    <citation type="submission" date="2019-11" db="EMBL/GenBank/DDBJ databases">
        <authorList>
            <person name="Dong K."/>
        </authorList>
    </citation>
    <scope>NUCLEOTIDE SEQUENCE [LARGE SCALE GENOMIC DNA]</scope>
    <source>
        <strain evidence="8 9">NBRC 112902</strain>
    </source>
</reference>
<feature type="region of interest" description="Disordered" evidence="6">
    <location>
        <begin position="372"/>
        <end position="391"/>
    </location>
</feature>
<dbReference type="Gene3D" id="3.10.50.40">
    <property type="match status" value="1"/>
</dbReference>
<dbReference type="Gene3D" id="1.10.4030.10">
    <property type="entry name" value="Porin chaperone SurA, peptide-binding domain"/>
    <property type="match status" value="1"/>
</dbReference>
<dbReference type="InterPro" id="IPR000297">
    <property type="entry name" value="PPIase_PpiC"/>
</dbReference>
<dbReference type="EMBL" id="WMIG01000004">
    <property type="protein sequence ID" value="MTH59621.1"/>
    <property type="molecule type" value="Genomic_DNA"/>
</dbReference>
<keyword evidence="9" id="KW-1185">Reference proteome</keyword>
<protein>
    <recommendedName>
        <fullName evidence="1">Parvulin-like PPIase</fullName>
    </recommendedName>
    <alternativeName>
        <fullName evidence="3">Peptidyl-prolyl cis-trans isomerase plp</fullName>
    </alternativeName>
    <alternativeName>
        <fullName evidence="4">Rotamase plp</fullName>
    </alternativeName>
</protein>
<dbReference type="PANTHER" id="PTHR47637">
    <property type="entry name" value="CHAPERONE SURA"/>
    <property type="match status" value="1"/>
</dbReference>
<evidence type="ECO:0000256" key="1">
    <source>
        <dbReference type="ARBA" id="ARBA00018370"/>
    </source>
</evidence>
<sequence length="425" mass="45765">MRRILLGAALAAILAGTGTVPGPFTHQAQAQSGLFQPVVYVNDSAVTGYEIEQRARFMQILRAPNNDRASVEKALIDDRLRSFAAKQAGIAATDEQITAGLEEFASRGGMGVDQFVQLLGQSGVDRQTFEDFVVSGLLWREFVRARMVGQVTVSDAEVEQAMKNIIETPEITHVSLSELIIPAPPGEEGKAMALAERIVSQTSSEADFAAFARQYSATPSAQQGGRLPMTPLANLPPSLRPILLQMQAGTVSQPLQVEGAVVLFFLRETRGTQRPGATEQVLDYIRVRLATAQEAANFAARARTCDELEAATGQVPAEQVTRQTLSQGQIPQGEAIRLATLDDNETAVVNYGGTVDLLMLCKRSPALLANAPEAPVATSPDDPARPANALPVRDDIRDQIFNRKIAAAADNYLAELRANAIIRRP</sequence>
<dbReference type="InterPro" id="IPR027304">
    <property type="entry name" value="Trigger_fact/SurA_dom_sf"/>
</dbReference>
<evidence type="ECO:0000256" key="3">
    <source>
        <dbReference type="ARBA" id="ARBA00030642"/>
    </source>
</evidence>
<dbReference type="InterPro" id="IPR050280">
    <property type="entry name" value="OMP_Chaperone_SurA"/>
</dbReference>
<comment type="caution">
    <text evidence="8">The sequence shown here is derived from an EMBL/GenBank/DDBJ whole genome shotgun (WGS) entry which is preliminary data.</text>
</comment>
<dbReference type="Proteomes" id="UP000449846">
    <property type="component" value="Unassembled WGS sequence"/>
</dbReference>
<organism evidence="8 9">
    <name type="scientific">Paracoccus litorisediminis</name>
    <dbReference type="NCBI Taxonomy" id="2006130"/>
    <lineage>
        <taxon>Bacteria</taxon>
        <taxon>Pseudomonadati</taxon>
        <taxon>Pseudomonadota</taxon>
        <taxon>Alphaproteobacteria</taxon>
        <taxon>Rhodobacterales</taxon>
        <taxon>Paracoccaceae</taxon>
        <taxon>Paracoccus</taxon>
    </lineage>
</organism>
<dbReference type="AlphaFoldDB" id="A0A844HPJ8"/>
<keyword evidence="5" id="KW-0697">Rotamase</keyword>
<name>A0A844HPJ8_9RHOB</name>
<evidence type="ECO:0000256" key="4">
    <source>
        <dbReference type="ARBA" id="ARBA00031484"/>
    </source>
</evidence>
<dbReference type="SUPFAM" id="SSF109998">
    <property type="entry name" value="Triger factor/SurA peptide-binding domain-like"/>
    <property type="match status" value="1"/>
</dbReference>
<gene>
    <name evidence="8" type="ORF">GL300_10375</name>
</gene>
<feature type="domain" description="PpiC" evidence="7">
    <location>
        <begin position="171"/>
        <end position="268"/>
    </location>
</feature>
<dbReference type="InterPro" id="IPR046357">
    <property type="entry name" value="PPIase_dom_sf"/>
</dbReference>
<dbReference type="PROSITE" id="PS50198">
    <property type="entry name" value="PPIC_PPIASE_2"/>
    <property type="match status" value="1"/>
</dbReference>
<dbReference type="GO" id="GO:0003755">
    <property type="term" value="F:peptidyl-prolyl cis-trans isomerase activity"/>
    <property type="evidence" value="ECO:0007669"/>
    <property type="project" value="UniProtKB-KW"/>
</dbReference>
<evidence type="ECO:0000259" key="7">
    <source>
        <dbReference type="PROSITE" id="PS50198"/>
    </source>
</evidence>
<evidence type="ECO:0000256" key="6">
    <source>
        <dbReference type="SAM" id="MobiDB-lite"/>
    </source>
</evidence>
<evidence type="ECO:0000313" key="9">
    <source>
        <dbReference type="Proteomes" id="UP000449846"/>
    </source>
</evidence>
<evidence type="ECO:0000256" key="5">
    <source>
        <dbReference type="PROSITE-ProRule" id="PRU00278"/>
    </source>
</evidence>
<dbReference type="PANTHER" id="PTHR47637:SF1">
    <property type="entry name" value="CHAPERONE SURA"/>
    <property type="match status" value="1"/>
</dbReference>
<keyword evidence="2" id="KW-0732">Signal</keyword>
<dbReference type="SUPFAM" id="SSF54534">
    <property type="entry name" value="FKBP-like"/>
    <property type="match status" value="1"/>
</dbReference>
<dbReference type="Pfam" id="PF00639">
    <property type="entry name" value="Rotamase"/>
    <property type="match status" value="1"/>
</dbReference>